<dbReference type="Gene3D" id="1.10.418.10">
    <property type="entry name" value="Calponin-like domain"/>
    <property type="match status" value="1"/>
</dbReference>
<dbReference type="CDD" id="cd21204">
    <property type="entry name" value="CH_GAS2-like"/>
    <property type="match status" value="1"/>
</dbReference>
<proteinExistence type="predicted"/>
<dbReference type="PANTHER" id="PTHR46756">
    <property type="entry name" value="TRANSGELIN"/>
    <property type="match status" value="1"/>
</dbReference>
<dbReference type="GO" id="GO:0008093">
    <property type="term" value="F:cytoskeletal anchor activity"/>
    <property type="evidence" value="ECO:0007669"/>
    <property type="project" value="TreeGrafter"/>
</dbReference>
<accession>A0A5E4PNH6</accession>
<dbReference type="GO" id="GO:0051764">
    <property type="term" value="P:actin crosslink formation"/>
    <property type="evidence" value="ECO:0007669"/>
    <property type="project" value="TreeGrafter"/>
</dbReference>
<dbReference type="EMBL" id="FZQP02000003">
    <property type="protein sequence ID" value="VVC86517.1"/>
    <property type="molecule type" value="Genomic_DNA"/>
</dbReference>
<feature type="region of interest" description="Disordered" evidence="1">
    <location>
        <begin position="186"/>
        <end position="207"/>
    </location>
</feature>
<dbReference type="GO" id="GO:0051015">
    <property type="term" value="F:actin filament binding"/>
    <property type="evidence" value="ECO:0007669"/>
    <property type="project" value="TreeGrafter"/>
</dbReference>
<dbReference type="PANTHER" id="PTHR46756:SF13">
    <property type="entry name" value="GROWTH ARREST-SPECIFIC PROTEIN 2"/>
    <property type="match status" value="1"/>
</dbReference>
<evidence type="ECO:0000256" key="1">
    <source>
        <dbReference type="SAM" id="MobiDB-lite"/>
    </source>
</evidence>
<dbReference type="InterPro" id="IPR036872">
    <property type="entry name" value="CH_dom_sf"/>
</dbReference>
<dbReference type="AlphaFoldDB" id="A0A5E4PNH6"/>
<dbReference type="SUPFAM" id="SSF47576">
    <property type="entry name" value="Calponin-homology domain, CH-domain"/>
    <property type="match status" value="1"/>
</dbReference>
<name>A0A5E4PNH6_9NEOP</name>
<keyword evidence="3" id="KW-1185">Reference proteome</keyword>
<gene>
    <name evidence="2" type="ORF">LSINAPIS_LOCUS322</name>
</gene>
<evidence type="ECO:0000313" key="2">
    <source>
        <dbReference type="EMBL" id="VVC86517.1"/>
    </source>
</evidence>
<dbReference type="GO" id="GO:0005884">
    <property type="term" value="C:actin filament"/>
    <property type="evidence" value="ECO:0007669"/>
    <property type="project" value="TreeGrafter"/>
</dbReference>
<protein>
    <recommendedName>
        <fullName evidence="4">Calponin-homology (CH) domain-containing protein</fullName>
    </recommendedName>
</protein>
<dbReference type="Proteomes" id="UP000324832">
    <property type="component" value="Unassembled WGS sequence"/>
</dbReference>
<sequence length="220" mass="24587">MACYSCDRQVFNAFDRNRKMSSTFADCALAAQSPSSDDEDLYREKTLHSQARQLNNVSERRKFFGRVGQRSGALPISPVPTIRGKCWQRAGRGSFFSRDNAENFITFCRNLGVHENLLFESDDLVVHNQPRQVILCLLEVARLATRYAVEPPGLVQLEKEIAAEECDSGLESSMSGAWHFRDASPPLTAHSSKVDPTPATPENDSANNYEFVGARMPLQL</sequence>
<organism evidence="2 3">
    <name type="scientific">Leptidea sinapis</name>
    <dbReference type="NCBI Taxonomy" id="189913"/>
    <lineage>
        <taxon>Eukaryota</taxon>
        <taxon>Metazoa</taxon>
        <taxon>Ecdysozoa</taxon>
        <taxon>Arthropoda</taxon>
        <taxon>Hexapoda</taxon>
        <taxon>Insecta</taxon>
        <taxon>Pterygota</taxon>
        <taxon>Neoptera</taxon>
        <taxon>Endopterygota</taxon>
        <taxon>Lepidoptera</taxon>
        <taxon>Glossata</taxon>
        <taxon>Ditrysia</taxon>
        <taxon>Papilionoidea</taxon>
        <taxon>Pieridae</taxon>
        <taxon>Dismorphiinae</taxon>
        <taxon>Leptidea</taxon>
    </lineage>
</organism>
<reference evidence="2 3" key="1">
    <citation type="submission" date="2017-07" db="EMBL/GenBank/DDBJ databases">
        <authorList>
            <person name="Talla V."/>
            <person name="Backstrom N."/>
        </authorList>
    </citation>
    <scope>NUCLEOTIDE SEQUENCE [LARGE SCALE GENOMIC DNA]</scope>
</reference>
<evidence type="ECO:0000313" key="3">
    <source>
        <dbReference type="Proteomes" id="UP000324832"/>
    </source>
</evidence>
<evidence type="ECO:0008006" key="4">
    <source>
        <dbReference type="Google" id="ProtNLM"/>
    </source>
</evidence>